<feature type="region of interest" description="Disordered" evidence="1">
    <location>
        <begin position="572"/>
        <end position="682"/>
    </location>
</feature>
<reference evidence="2 3" key="1">
    <citation type="submission" date="2019-05" db="EMBL/GenBank/DDBJ databases">
        <title>Emergence of the Ug99 lineage of the wheat stem rust pathogen through somatic hybridization.</title>
        <authorList>
            <person name="Li F."/>
            <person name="Upadhyaya N.M."/>
            <person name="Sperschneider J."/>
            <person name="Matny O."/>
            <person name="Nguyen-Phuc H."/>
            <person name="Mago R."/>
            <person name="Raley C."/>
            <person name="Miller M.E."/>
            <person name="Silverstein K.A.T."/>
            <person name="Henningsen E."/>
            <person name="Hirsch C.D."/>
            <person name="Visser B."/>
            <person name="Pretorius Z.A."/>
            <person name="Steffenson B.J."/>
            <person name="Schwessinger B."/>
            <person name="Dodds P.N."/>
            <person name="Figueroa M."/>
        </authorList>
    </citation>
    <scope>NUCLEOTIDE SEQUENCE [LARGE SCALE GENOMIC DNA]</scope>
    <source>
        <strain evidence="2">21-0</strain>
    </source>
</reference>
<dbReference type="OrthoDB" id="2507457at2759"/>
<proteinExistence type="predicted"/>
<feature type="region of interest" description="Disordered" evidence="1">
    <location>
        <begin position="121"/>
        <end position="185"/>
    </location>
</feature>
<feature type="compositionally biased region" description="Gly residues" evidence="1">
    <location>
        <begin position="142"/>
        <end position="153"/>
    </location>
</feature>
<sequence>MPHQTDKNLVVRPGMKAMPHRTDKLVVLPAMKAIRRRTYYLVLLPAPRAVPGQSGIMIITRRTVITRQTVNLVVLGQPASLQVPSQTDNPPQTDLSDPSNPATNRSADQLEADILAEIAAFSEATSGASRGQPRGRGRGTRGSRGSRGGSGRGRGGKSSAASRQKNPTNLNPDPNQQSTTSKDVNLQNADDMLEDKEDEGEPPSKHQRKKLEQNILEELQKLPFDQLRQRAVKYSHYQRLTAEDRIALYEAYMAYQREVYLLICERRLQVKPALDHLGLLTRIRGATNFNQYCLYDEVASLTFHNESIHPNERMKICGLLWGGVDDETKKKWKDADFVETKRLAFSQTSTANVPNETVTAPSLKKSRFKLNEWARIMKSDLRNLSTAHHLEGFLVLVPRDPDSNLLITGGSLLGEQFINMMAKKQPNPLRSFFSFVSGQVAFKEITGVEPPPPVIEKPKKRTIVFEDELEKSYDKGSKPKNLEAVREHLANAIYDVTHGELQQWPGSKTVATLKRYDVELRVKHNYKTITPEYFCARPADMKEIRLVRILVALGEGWVKLIGPPAPDLEVGGCTSIGGNNSSDNNPNNNDTTGSGSGTLDSGRTVVLVGQRSQSATKGRTHMSRVGVKRKRTSDPRKKNPINRKNQKNTSSAEKSNSDGHRKRRRLVISDDSDDNAADHEHE</sequence>
<name>A0A5B0NFM6_PUCGR</name>
<feature type="compositionally biased region" description="Polar residues" evidence="1">
    <location>
        <begin position="164"/>
        <end position="185"/>
    </location>
</feature>
<evidence type="ECO:0000313" key="2">
    <source>
        <dbReference type="EMBL" id="KAA1087603.1"/>
    </source>
</evidence>
<feature type="region of interest" description="Disordered" evidence="1">
    <location>
        <begin position="81"/>
        <end position="105"/>
    </location>
</feature>
<feature type="compositionally biased region" description="Low complexity" evidence="1">
    <location>
        <begin position="576"/>
        <end position="602"/>
    </location>
</feature>
<evidence type="ECO:0000256" key="1">
    <source>
        <dbReference type="SAM" id="MobiDB-lite"/>
    </source>
</evidence>
<dbReference type="AlphaFoldDB" id="A0A5B0NFM6"/>
<organism evidence="2 3">
    <name type="scientific">Puccinia graminis f. sp. tritici</name>
    <dbReference type="NCBI Taxonomy" id="56615"/>
    <lineage>
        <taxon>Eukaryota</taxon>
        <taxon>Fungi</taxon>
        <taxon>Dikarya</taxon>
        <taxon>Basidiomycota</taxon>
        <taxon>Pucciniomycotina</taxon>
        <taxon>Pucciniomycetes</taxon>
        <taxon>Pucciniales</taxon>
        <taxon>Pucciniaceae</taxon>
        <taxon>Puccinia</taxon>
    </lineage>
</organism>
<accession>A0A5B0NFM6</accession>
<protein>
    <submittedName>
        <fullName evidence="2">Uncharacterized protein</fullName>
    </submittedName>
</protein>
<evidence type="ECO:0000313" key="3">
    <source>
        <dbReference type="Proteomes" id="UP000324748"/>
    </source>
</evidence>
<keyword evidence="3" id="KW-1185">Reference proteome</keyword>
<comment type="caution">
    <text evidence="2">The sequence shown here is derived from an EMBL/GenBank/DDBJ whole genome shotgun (WGS) entry which is preliminary data.</text>
</comment>
<feature type="compositionally biased region" description="Basic residues" evidence="1">
    <location>
        <begin position="618"/>
        <end position="631"/>
    </location>
</feature>
<dbReference type="EMBL" id="VSWC01000105">
    <property type="protein sequence ID" value="KAA1087603.1"/>
    <property type="molecule type" value="Genomic_DNA"/>
</dbReference>
<dbReference type="Proteomes" id="UP000324748">
    <property type="component" value="Unassembled WGS sequence"/>
</dbReference>
<gene>
    <name evidence="2" type="ORF">PGT21_034431</name>
</gene>